<name>A0ABW1ZM55_9DEIO</name>
<dbReference type="InterPro" id="IPR036909">
    <property type="entry name" value="Cyt_c-like_dom_sf"/>
</dbReference>
<protein>
    <recommendedName>
        <fullName evidence="4">Cytochrome c domain-containing protein</fullName>
    </recommendedName>
</protein>
<feature type="region of interest" description="Disordered" evidence="1">
    <location>
        <begin position="1"/>
        <end position="24"/>
    </location>
</feature>
<evidence type="ECO:0000256" key="1">
    <source>
        <dbReference type="SAM" id="MobiDB-lite"/>
    </source>
</evidence>
<evidence type="ECO:0008006" key="4">
    <source>
        <dbReference type="Google" id="ProtNLM"/>
    </source>
</evidence>
<accession>A0ABW1ZM55</accession>
<sequence length="87" mass="9239">MCHGDRLEGTPGGPALSGEGFEAGFGTLPPRALHDLIRDLMPEGARGTLTPQEVLDVTAYLLAENSFVLPQEALGAAELDQLLRRTP</sequence>
<dbReference type="RefSeq" id="WP_380057067.1">
    <property type="nucleotide sequence ID" value="NZ_JBHSWB010000001.1"/>
</dbReference>
<keyword evidence="3" id="KW-1185">Reference proteome</keyword>
<dbReference type="SUPFAM" id="SSF46626">
    <property type="entry name" value="Cytochrome c"/>
    <property type="match status" value="1"/>
</dbReference>
<gene>
    <name evidence="2" type="ORF">ACFP90_15260</name>
</gene>
<dbReference type="Gene3D" id="1.10.760.10">
    <property type="entry name" value="Cytochrome c-like domain"/>
    <property type="match status" value="1"/>
</dbReference>
<proteinExistence type="predicted"/>
<organism evidence="2 3">
    <name type="scientific">Deinococcus multiflagellatus</name>
    <dbReference type="NCBI Taxonomy" id="1656887"/>
    <lineage>
        <taxon>Bacteria</taxon>
        <taxon>Thermotogati</taxon>
        <taxon>Deinococcota</taxon>
        <taxon>Deinococci</taxon>
        <taxon>Deinococcales</taxon>
        <taxon>Deinococcaceae</taxon>
        <taxon>Deinococcus</taxon>
    </lineage>
</organism>
<reference evidence="3" key="1">
    <citation type="journal article" date="2019" name="Int. J. Syst. Evol. Microbiol.">
        <title>The Global Catalogue of Microorganisms (GCM) 10K type strain sequencing project: providing services to taxonomists for standard genome sequencing and annotation.</title>
        <authorList>
            <consortium name="The Broad Institute Genomics Platform"/>
            <consortium name="The Broad Institute Genome Sequencing Center for Infectious Disease"/>
            <person name="Wu L."/>
            <person name="Ma J."/>
        </authorList>
    </citation>
    <scope>NUCLEOTIDE SEQUENCE [LARGE SCALE GENOMIC DNA]</scope>
    <source>
        <strain evidence="3">CCUG 63830</strain>
    </source>
</reference>
<evidence type="ECO:0000313" key="2">
    <source>
        <dbReference type="EMBL" id="MFC6661544.1"/>
    </source>
</evidence>
<dbReference type="Proteomes" id="UP001596317">
    <property type="component" value="Unassembled WGS sequence"/>
</dbReference>
<dbReference type="EMBL" id="JBHSWB010000001">
    <property type="protein sequence ID" value="MFC6661544.1"/>
    <property type="molecule type" value="Genomic_DNA"/>
</dbReference>
<comment type="caution">
    <text evidence="2">The sequence shown here is derived from an EMBL/GenBank/DDBJ whole genome shotgun (WGS) entry which is preliminary data.</text>
</comment>
<evidence type="ECO:0000313" key="3">
    <source>
        <dbReference type="Proteomes" id="UP001596317"/>
    </source>
</evidence>